<accession>A0AAW5UCF3</accession>
<reference evidence="1" key="1">
    <citation type="submission" date="2022-11" db="EMBL/GenBank/DDBJ databases">
        <title>Genomic repertoires linked with pathogenic potency of arthritogenic Prevotella copri isolated from the gut of rheumatoid arthritis patients.</title>
        <authorList>
            <person name="Nii T."/>
            <person name="Maeda Y."/>
            <person name="Motooka D."/>
            <person name="Naito M."/>
            <person name="Matsumoto Y."/>
            <person name="Ogawa T."/>
            <person name="Oguro-Igashira E."/>
            <person name="Kishikawa T."/>
            <person name="Yamashita M."/>
            <person name="Koizumi S."/>
            <person name="Kurakawa T."/>
            <person name="Okumura R."/>
            <person name="Kayama H."/>
            <person name="Murakami M."/>
            <person name="Sakaguchi T."/>
            <person name="Das B."/>
            <person name="Nakamura S."/>
            <person name="Okada Y."/>
            <person name="Kumanogoh A."/>
            <person name="Takeda K."/>
        </authorList>
    </citation>
    <scope>NUCLEOTIDE SEQUENCE</scope>
    <source>
        <strain evidence="1">H105_2-2</strain>
    </source>
</reference>
<evidence type="ECO:0000313" key="2">
    <source>
        <dbReference type="Proteomes" id="UP001208620"/>
    </source>
</evidence>
<protein>
    <submittedName>
        <fullName evidence="1">Uncharacterized protein</fullName>
    </submittedName>
</protein>
<comment type="caution">
    <text evidence="1">The sequence shown here is derived from an EMBL/GenBank/DDBJ whole genome shotgun (WGS) entry which is preliminary data.</text>
</comment>
<dbReference type="AlphaFoldDB" id="A0AAW5UCF3"/>
<proteinExistence type="predicted"/>
<evidence type="ECO:0000313" key="1">
    <source>
        <dbReference type="EMBL" id="MCW4138984.1"/>
    </source>
</evidence>
<dbReference type="Proteomes" id="UP001208620">
    <property type="component" value="Unassembled WGS sequence"/>
</dbReference>
<dbReference type="RefSeq" id="WP_264949614.1">
    <property type="nucleotide sequence ID" value="NZ_JAPDVB010000003.1"/>
</dbReference>
<sequence length="124" mass="14663">MELLTDVTPSIESLPLEEQHKRNNVEAAMFQYSFHTRNGKTRYRGLLKHRMHAYSRCMWMNLRRMVIFQISTFQRTIFALFGPIRETFGSFMAISRRMFTSGADCYVSLRMTTLVMLDSKYAPF</sequence>
<name>A0AAW5UCF3_9BACT</name>
<gene>
    <name evidence="1" type="ORF">ONT01_14670</name>
</gene>
<organism evidence="1 2">
    <name type="scientific">Segatella copri</name>
    <dbReference type="NCBI Taxonomy" id="165179"/>
    <lineage>
        <taxon>Bacteria</taxon>
        <taxon>Pseudomonadati</taxon>
        <taxon>Bacteroidota</taxon>
        <taxon>Bacteroidia</taxon>
        <taxon>Bacteroidales</taxon>
        <taxon>Prevotellaceae</taxon>
        <taxon>Segatella</taxon>
    </lineage>
</organism>
<dbReference type="EMBL" id="JAPDVD010000003">
    <property type="protein sequence ID" value="MCW4138984.1"/>
    <property type="molecule type" value="Genomic_DNA"/>
</dbReference>